<accession>A0A2R7Y7V3</accession>
<gene>
    <name evidence="1" type="ORF">B7O98_04145</name>
</gene>
<dbReference type="Proteomes" id="UP000244093">
    <property type="component" value="Unassembled WGS sequence"/>
</dbReference>
<proteinExistence type="predicted"/>
<reference evidence="1 2" key="1">
    <citation type="journal article" date="2018" name="Syst. Appl. Microbiol.">
        <title>A new symbiotic nanoarchaeote (Candidatus Nanoclepta minutus) and its host (Zestosphaera tikiterensis gen. nov., sp. nov.) from a New Zealand hot spring.</title>
        <authorList>
            <person name="St John E."/>
            <person name="Liu Y."/>
            <person name="Podar M."/>
            <person name="Stott M.B."/>
            <person name="Meneghin J."/>
            <person name="Chen Z."/>
            <person name="Lagutin K."/>
            <person name="Mitchell K."/>
            <person name="Reysenbach A.L."/>
        </authorList>
    </citation>
    <scope>NUCLEOTIDE SEQUENCE [LARGE SCALE GENOMIC DNA]</scope>
    <source>
        <strain evidence="1">NZ3</strain>
    </source>
</reference>
<sequence length="172" mass="19087">MFERGLNVVKAALKNYEEMKSREIHSFPVVKMPALATLGEVLIKVESLLNRLTNIEKAVERSGSVGKFCGGWIYVKEASLTTATHLNDLLTVSFDEGTNTVKLSNKHVSIAIDTSSVTVRYRNYVVKTSILSKDDVIQNAEVIKAVTSDILNLINKLNLRIETCSKRLGIPH</sequence>
<dbReference type="EMBL" id="NBVN01000002">
    <property type="protein sequence ID" value="PUA33613.1"/>
    <property type="molecule type" value="Genomic_DNA"/>
</dbReference>
<name>A0A2R7Y7V3_9CREN</name>
<evidence type="ECO:0000313" key="1">
    <source>
        <dbReference type="EMBL" id="PUA33613.1"/>
    </source>
</evidence>
<organism evidence="1 2">
    <name type="scientific">Zestosphaera tikiterensis</name>
    <dbReference type="NCBI Taxonomy" id="1973259"/>
    <lineage>
        <taxon>Archaea</taxon>
        <taxon>Thermoproteota</taxon>
        <taxon>Thermoprotei</taxon>
        <taxon>Desulfurococcales</taxon>
        <taxon>Desulfurococcaceae</taxon>
        <taxon>Zestosphaera</taxon>
    </lineage>
</organism>
<evidence type="ECO:0000313" key="2">
    <source>
        <dbReference type="Proteomes" id="UP000244093"/>
    </source>
</evidence>
<comment type="caution">
    <text evidence="1">The sequence shown here is derived from an EMBL/GenBank/DDBJ whole genome shotgun (WGS) entry which is preliminary data.</text>
</comment>
<dbReference type="AlphaFoldDB" id="A0A2R7Y7V3"/>
<protein>
    <submittedName>
        <fullName evidence="1">Uncharacterized protein</fullName>
    </submittedName>
</protein>